<gene>
    <name evidence="1" type="ORF">EWM64_g7734</name>
</gene>
<dbReference type="Proteomes" id="UP000298061">
    <property type="component" value="Unassembled WGS sequence"/>
</dbReference>
<dbReference type="EMBL" id="SFCI01001255">
    <property type="protein sequence ID" value="TFY76278.1"/>
    <property type="molecule type" value="Genomic_DNA"/>
</dbReference>
<evidence type="ECO:0000313" key="1">
    <source>
        <dbReference type="EMBL" id="TFY76278.1"/>
    </source>
</evidence>
<protein>
    <submittedName>
        <fullName evidence="1">Uncharacterized protein</fullName>
    </submittedName>
</protein>
<proteinExistence type="predicted"/>
<sequence>MAVQTQIPLIINKAAPGMPYFSPAHPYPAGTALDPQPDGKPIPKLFQPIKIRGVEFQNRIFMTYYTPLVPPPRSHQLQLFI</sequence>
<dbReference type="AlphaFoldDB" id="A0A4Y9ZRZ9"/>
<keyword evidence="2" id="KW-1185">Reference proteome</keyword>
<dbReference type="STRING" id="135208.A0A4Y9ZRZ9"/>
<organism evidence="1 2">
    <name type="scientific">Hericium alpestre</name>
    <dbReference type="NCBI Taxonomy" id="135208"/>
    <lineage>
        <taxon>Eukaryota</taxon>
        <taxon>Fungi</taxon>
        <taxon>Dikarya</taxon>
        <taxon>Basidiomycota</taxon>
        <taxon>Agaricomycotina</taxon>
        <taxon>Agaricomycetes</taxon>
        <taxon>Russulales</taxon>
        <taxon>Hericiaceae</taxon>
        <taxon>Hericium</taxon>
    </lineage>
</organism>
<evidence type="ECO:0000313" key="2">
    <source>
        <dbReference type="Proteomes" id="UP000298061"/>
    </source>
</evidence>
<comment type="caution">
    <text evidence="1">The sequence shown here is derived from an EMBL/GenBank/DDBJ whole genome shotgun (WGS) entry which is preliminary data.</text>
</comment>
<accession>A0A4Y9ZRZ9</accession>
<dbReference type="OrthoDB" id="2960473at2759"/>
<reference evidence="1 2" key="1">
    <citation type="submission" date="2019-02" db="EMBL/GenBank/DDBJ databases">
        <title>Genome sequencing of the rare red list fungi Hericium alpestre (H. flagellum).</title>
        <authorList>
            <person name="Buettner E."/>
            <person name="Kellner H."/>
        </authorList>
    </citation>
    <scope>NUCLEOTIDE SEQUENCE [LARGE SCALE GENOMIC DNA]</scope>
    <source>
        <strain evidence="1 2">DSM 108284</strain>
    </source>
</reference>
<name>A0A4Y9ZRZ9_9AGAM</name>